<dbReference type="RefSeq" id="WP_189002263.1">
    <property type="nucleotide sequence ID" value="NZ_BMOD01000004.1"/>
</dbReference>
<dbReference type="InterPro" id="IPR021122">
    <property type="entry name" value="RNA_ligase_dom_REL/Rnl2"/>
</dbReference>
<dbReference type="GO" id="GO:0016874">
    <property type="term" value="F:ligase activity"/>
    <property type="evidence" value="ECO:0007669"/>
    <property type="project" value="UniProtKB-KW"/>
</dbReference>
<evidence type="ECO:0000313" key="3">
    <source>
        <dbReference type="Proteomes" id="UP000632222"/>
    </source>
</evidence>
<dbReference type="Gene3D" id="2.40.50.140">
    <property type="entry name" value="Nucleic acid-binding proteins"/>
    <property type="match status" value="1"/>
</dbReference>
<comment type="caution">
    <text evidence="2">The sequence shown here is derived from an EMBL/GenBank/DDBJ whole genome shotgun (WGS) entry which is preliminary data.</text>
</comment>
<proteinExistence type="predicted"/>
<dbReference type="EMBL" id="BMOD01000004">
    <property type="protein sequence ID" value="GGJ31565.1"/>
    <property type="molecule type" value="Genomic_DNA"/>
</dbReference>
<dbReference type="InterPro" id="IPR012340">
    <property type="entry name" value="NA-bd_OB-fold"/>
</dbReference>
<protein>
    <submittedName>
        <fullName evidence="2">RNA ligase</fullName>
    </submittedName>
</protein>
<keyword evidence="2" id="KW-0436">Ligase</keyword>
<evidence type="ECO:0000313" key="2">
    <source>
        <dbReference type="EMBL" id="GGJ31565.1"/>
    </source>
</evidence>
<dbReference type="Proteomes" id="UP000632222">
    <property type="component" value="Unassembled WGS sequence"/>
</dbReference>
<keyword evidence="3" id="KW-1185">Reference proteome</keyword>
<accession>A0ABQ2CXW6</accession>
<dbReference type="InterPro" id="IPR012646">
    <property type="entry name" value="RNA_ligase_DRB0094"/>
</dbReference>
<dbReference type="SUPFAM" id="SSF56091">
    <property type="entry name" value="DNA ligase/mRNA capping enzyme, catalytic domain"/>
    <property type="match status" value="1"/>
</dbReference>
<dbReference type="NCBIfam" id="TIGR02306">
    <property type="entry name" value="RNA_lig_DRB0094"/>
    <property type="match status" value="1"/>
</dbReference>
<organism evidence="2 3">
    <name type="scientific">Deinococcus roseus</name>
    <dbReference type="NCBI Taxonomy" id="392414"/>
    <lineage>
        <taxon>Bacteria</taxon>
        <taxon>Thermotogati</taxon>
        <taxon>Deinococcota</taxon>
        <taxon>Deinococci</taxon>
        <taxon>Deinococcales</taxon>
        <taxon>Deinococcaceae</taxon>
        <taxon>Deinococcus</taxon>
    </lineage>
</organism>
<feature type="domain" description="RNA ligase" evidence="1">
    <location>
        <begin position="160"/>
        <end position="335"/>
    </location>
</feature>
<dbReference type="Pfam" id="PF21189">
    <property type="entry name" value="PHA02142"/>
    <property type="match status" value="1"/>
</dbReference>
<dbReference type="Pfam" id="PF09414">
    <property type="entry name" value="RNA_ligase"/>
    <property type="match status" value="1"/>
</dbReference>
<gene>
    <name evidence="2" type="ORF">GCM10008938_17190</name>
</gene>
<evidence type="ECO:0000259" key="1">
    <source>
        <dbReference type="Pfam" id="PF09414"/>
    </source>
</evidence>
<sequence length="349" mass="39293">MLWSVAKHLVSIKPHSNADSLEIAKVGANQLVVKKGEMRDGDEVVFIPKDSLLPEVLQAAFPYAREGRVRSVQLRGEISMGIALSLQDVSNFFGEDIQDLLNLAELGEDVSSLLQIEKYEPQIPYHMQGEVDPVPIHVYYSHHDCNQYGTYRDELDFSERVVVTEKLHGSQGIFLFTRADAARADSEWEIRVSSKGMLRKGLVLKPSEGNVYWQALKNSGLAEKVQTLPGNSIQIFTEVIPVQKGYNYGQNRVTLRVFEVRVDGVILPYDAPELTPFRELWVPVVYDGKFGKADLYALSKGKELVSGQALHIREGVVVRPHLDRKAEDGEWLKLKVINPAYKETGEEFN</sequence>
<name>A0ABQ2CXW6_9DEIO</name>
<reference evidence="3" key="1">
    <citation type="journal article" date="2019" name="Int. J. Syst. Evol. Microbiol.">
        <title>The Global Catalogue of Microorganisms (GCM) 10K type strain sequencing project: providing services to taxonomists for standard genome sequencing and annotation.</title>
        <authorList>
            <consortium name="The Broad Institute Genomics Platform"/>
            <consortium name="The Broad Institute Genome Sequencing Center for Infectious Disease"/>
            <person name="Wu L."/>
            <person name="Ma J."/>
        </authorList>
    </citation>
    <scope>NUCLEOTIDE SEQUENCE [LARGE SCALE GENOMIC DNA]</scope>
    <source>
        <strain evidence="3">JCM 14370</strain>
    </source>
</reference>